<evidence type="ECO:0000313" key="2">
    <source>
        <dbReference type="Proteomes" id="UP000000872"/>
    </source>
</evidence>
<organism evidence="1 2">
    <name type="scientific">Amsacta moorei entomopoxvirus</name>
    <name type="common">AmEPV</name>
    <dbReference type="NCBI Taxonomy" id="28321"/>
    <lineage>
        <taxon>Viruses</taxon>
        <taxon>Varidnaviria</taxon>
        <taxon>Bamfordvirae</taxon>
        <taxon>Nucleocytoviricota</taxon>
        <taxon>Pokkesviricetes</taxon>
        <taxon>Chitovirales</taxon>
        <taxon>Poxviridae</taxon>
        <taxon>Entomopoxvirinae</taxon>
        <taxon>Betaentomopoxvirus</taxon>
    </lineage>
</organism>
<gene>
    <name evidence="1" type="primary">AMV241</name>
</gene>
<name>Q9EMG5_AMEPV</name>
<dbReference type="OrthoDB" id="28501at10239"/>
<proteinExistence type="predicted"/>
<sequence length="72" mass="8544">MEKELIENIYTIIKFLPDESYNKLTIKSITDFLYKSVRMTEQTLLKLLSEKTELNPLLCKEFESQLDKIINT</sequence>
<dbReference type="EMBL" id="AF250284">
    <property type="protein sequence ID" value="AAG02947.1"/>
    <property type="molecule type" value="Genomic_DNA"/>
</dbReference>
<accession>Q9EMG5</accession>
<reference evidence="1 2" key="1">
    <citation type="journal article" date="2000" name="Virology">
        <title>Complete genomic sequence of the Amsacta moorei entomopoxvirus: analysis and comparison with other poxviruses.</title>
        <authorList>
            <person name="Bawden A.L."/>
            <person name="Glassberg K.J."/>
            <person name="Diggans J."/>
            <person name="Shaw R."/>
            <person name="Farmerie W."/>
            <person name="Moyer R.W."/>
        </authorList>
    </citation>
    <scope>NUCLEOTIDE SEQUENCE [LARGE SCALE GENOMIC DNA]</scope>
</reference>
<dbReference type="GeneID" id="1494831"/>
<dbReference type="RefSeq" id="NP_065023.1">
    <property type="nucleotide sequence ID" value="NC_002520.1"/>
</dbReference>
<dbReference type="KEGG" id="vg:1494831"/>
<evidence type="ECO:0000313" key="1">
    <source>
        <dbReference type="EMBL" id="AAG02947.1"/>
    </source>
</evidence>
<protein>
    <submittedName>
        <fullName evidence="1">AMV241</fullName>
    </submittedName>
</protein>
<keyword evidence="2" id="KW-1185">Reference proteome</keyword>
<dbReference type="Proteomes" id="UP000000872">
    <property type="component" value="Segment"/>
</dbReference>
<organismHost>
    <name type="scientific">Amsacta</name>
    <dbReference type="NCBI Taxonomy" id="340055"/>
</organismHost>